<dbReference type="InterPro" id="IPR009075">
    <property type="entry name" value="AcylCo_DH/oxidase_C"/>
</dbReference>
<evidence type="ECO:0000256" key="5">
    <source>
        <dbReference type="ARBA" id="ARBA00023002"/>
    </source>
</evidence>
<proteinExistence type="inferred from homology"/>
<dbReference type="InterPro" id="IPR009100">
    <property type="entry name" value="AcylCoA_DH/oxidase_NM_dom_sf"/>
</dbReference>
<comment type="similarity">
    <text evidence="2">Belongs to the acyl-CoA dehydrogenase family.</text>
</comment>
<dbReference type="Pfam" id="PF00441">
    <property type="entry name" value="Acyl-CoA_dh_1"/>
    <property type="match status" value="1"/>
</dbReference>
<sequence>MTSDLLDDLRSTTRQALAAGGGDVVDEVGLAGLLVDPRQGGLGLGYREAVLVSEELGRALSASAFLPTAVLAVTLLQYSETPAAVDLLADIAQDAAACAVAVADPTGRWAIDRCGVTAIPADTGEWLLNGTAWGLWTPASRPPRNVLVTGRAAEGTALFAVDAEVVAISPADQLDPDRGLGEFTLTDAPARLLAPPANAASAVSAAYRRGLLTVAAEQLGVARASLQSAVDYAKTRTQFGAPIGSFQAVKHRCAEMLLEAELADAVLADAVRRGSSVDAELAFIVATRAALTAAESCIHVHGGIGFTWEHPAHRYLRRARVNAHLLGPTTAHREAIARSAGLTAAERGR</sequence>
<dbReference type="OrthoDB" id="8677713at2"/>
<keyword evidence="9" id="KW-1185">Reference proteome</keyword>
<evidence type="ECO:0000256" key="2">
    <source>
        <dbReference type="ARBA" id="ARBA00009347"/>
    </source>
</evidence>
<dbReference type="PANTHER" id="PTHR43884">
    <property type="entry name" value="ACYL-COA DEHYDROGENASE"/>
    <property type="match status" value="1"/>
</dbReference>
<evidence type="ECO:0000313" key="8">
    <source>
        <dbReference type="EMBL" id="VBA46196.1"/>
    </source>
</evidence>
<evidence type="ECO:0000256" key="1">
    <source>
        <dbReference type="ARBA" id="ARBA00001974"/>
    </source>
</evidence>
<evidence type="ECO:0000256" key="3">
    <source>
        <dbReference type="ARBA" id="ARBA00022630"/>
    </source>
</evidence>
<comment type="cofactor">
    <cofactor evidence="1">
        <name>FAD</name>
        <dbReference type="ChEBI" id="CHEBI:57692"/>
    </cofactor>
</comment>
<dbReference type="Gene3D" id="1.10.540.10">
    <property type="entry name" value="Acyl-CoA dehydrogenase/oxidase, N-terminal domain"/>
    <property type="match status" value="1"/>
</dbReference>
<dbReference type="SUPFAM" id="SSF47203">
    <property type="entry name" value="Acyl-CoA dehydrogenase C-terminal domain-like"/>
    <property type="match status" value="1"/>
</dbReference>
<gene>
    <name evidence="8" type="primary">mmgC_9</name>
    <name evidence="8" type="ORF">LAUMK13_05620</name>
</gene>
<evidence type="ECO:0000313" key="9">
    <source>
        <dbReference type="Proteomes" id="UP000267289"/>
    </source>
</evidence>
<organism evidence="8 9">
    <name type="scientific">Mycobacterium innocens</name>
    <dbReference type="NCBI Taxonomy" id="2341083"/>
    <lineage>
        <taxon>Bacteria</taxon>
        <taxon>Bacillati</taxon>
        <taxon>Actinomycetota</taxon>
        <taxon>Actinomycetes</taxon>
        <taxon>Mycobacteriales</taxon>
        <taxon>Mycobacteriaceae</taxon>
        <taxon>Mycobacterium</taxon>
    </lineage>
</organism>
<dbReference type="Gene3D" id="1.20.140.10">
    <property type="entry name" value="Butyryl-CoA Dehydrogenase, subunit A, domain 3"/>
    <property type="match status" value="1"/>
</dbReference>
<dbReference type="AlphaFoldDB" id="A0A498QK78"/>
<dbReference type="InterPro" id="IPR037069">
    <property type="entry name" value="AcylCoA_DH/ox_N_sf"/>
</dbReference>
<dbReference type="Proteomes" id="UP000267289">
    <property type="component" value="Unassembled WGS sequence"/>
</dbReference>
<feature type="domain" description="Acyl-CoA dehydrogenase/oxidase C-terminal" evidence="6">
    <location>
        <begin position="212"/>
        <end position="340"/>
    </location>
</feature>
<evidence type="ECO:0000259" key="6">
    <source>
        <dbReference type="Pfam" id="PF00441"/>
    </source>
</evidence>
<dbReference type="RefSeq" id="WP_075543042.1">
    <property type="nucleotide sequence ID" value="NZ_UPHQ01000312.1"/>
</dbReference>
<dbReference type="InterPro" id="IPR013786">
    <property type="entry name" value="AcylCoA_DH/ox_N"/>
</dbReference>
<dbReference type="EMBL" id="UPHQ01000312">
    <property type="protein sequence ID" value="VBA46196.1"/>
    <property type="molecule type" value="Genomic_DNA"/>
</dbReference>
<dbReference type="GO" id="GO:0003995">
    <property type="term" value="F:acyl-CoA dehydrogenase activity"/>
    <property type="evidence" value="ECO:0007669"/>
    <property type="project" value="TreeGrafter"/>
</dbReference>
<protein>
    <submittedName>
        <fullName evidence="8">Acyl-CoA dehydrogenase</fullName>
        <ecNumber evidence="8">1.3.99.-</ecNumber>
    </submittedName>
</protein>
<dbReference type="GO" id="GO:0050660">
    <property type="term" value="F:flavin adenine dinucleotide binding"/>
    <property type="evidence" value="ECO:0007669"/>
    <property type="project" value="InterPro"/>
</dbReference>
<reference evidence="8 9" key="1">
    <citation type="submission" date="2018-09" db="EMBL/GenBank/DDBJ databases">
        <authorList>
            <person name="Tagini F."/>
        </authorList>
    </citation>
    <scope>NUCLEOTIDE SEQUENCE [LARGE SCALE GENOMIC DNA]</scope>
    <source>
        <strain evidence="8 9">MK13</strain>
    </source>
</reference>
<evidence type="ECO:0000259" key="7">
    <source>
        <dbReference type="Pfam" id="PF02771"/>
    </source>
</evidence>
<accession>A0A498QK78</accession>
<keyword evidence="3" id="KW-0285">Flavoprotein</keyword>
<feature type="domain" description="Acyl-CoA dehydrogenase/oxidase N-terminal" evidence="7">
    <location>
        <begin position="27"/>
        <end position="78"/>
    </location>
</feature>
<name>A0A498QK78_9MYCO</name>
<keyword evidence="5 8" id="KW-0560">Oxidoreductase</keyword>
<evidence type="ECO:0000256" key="4">
    <source>
        <dbReference type="ARBA" id="ARBA00022827"/>
    </source>
</evidence>
<dbReference type="SUPFAM" id="SSF56645">
    <property type="entry name" value="Acyl-CoA dehydrogenase NM domain-like"/>
    <property type="match status" value="1"/>
</dbReference>
<dbReference type="InterPro" id="IPR036250">
    <property type="entry name" value="AcylCo_DH-like_C"/>
</dbReference>
<keyword evidence="4" id="KW-0274">FAD</keyword>
<dbReference type="EC" id="1.3.99.-" evidence="8"/>
<dbReference type="Pfam" id="PF02771">
    <property type="entry name" value="Acyl-CoA_dh_N"/>
    <property type="match status" value="1"/>
</dbReference>
<dbReference type="PANTHER" id="PTHR43884:SF20">
    <property type="entry name" value="ACYL-COA DEHYDROGENASE FADE28"/>
    <property type="match status" value="1"/>
</dbReference>